<dbReference type="InterPro" id="IPR011990">
    <property type="entry name" value="TPR-like_helical_dom_sf"/>
</dbReference>
<dbReference type="RefSeq" id="WP_317902647.1">
    <property type="nucleotide sequence ID" value="NZ_JAIRBC010000016.1"/>
</dbReference>
<keyword evidence="6" id="KW-1185">Reference proteome</keyword>
<evidence type="ECO:0000256" key="2">
    <source>
        <dbReference type="ARBA" id="ARBA00023125"/>
    </source>
</evidence>
<evidence type="ECO:0000256" key="3">
    <source>
        <dbReference type="ARBA" id="ARBA00023163"/>
    </source>
</evidence>
<dbReference type="PANTHER" id="PTHR44688">
    <property type="entry name" value="DNA-BINDING TRANSCRIPTIONAL ACTIVATOR DEVR_DOSR"/>
    <property type="match status" value="1"/>
</dbReference>
<evidence type="ECO:0000259" key="4">
    <source>
        <dbReference type="PROSITE" id="PS50043"/>
    </source>
</evidence>
<dbReference type="Proteomes" id="UP001200642">
    <property type="component" value="Unassembled WGS sequence"/>
</dbReference>
<dbReference type="Gene3D" id="1.10.10.10">
    <property type="entry name" value="Winged helix-like DNA-binding domain superfamily/Winged helix DNA-binding domain"/>
    <property type="match status" value="1"/>
</dbReference>
<dbReference type="PROSITE" id="PS50043">
    <property type="entry name" value="HTH_LUXR_2"/>
    <property type="match status" value="1"/>
</dbReference>
<protein>
    <submittedName>
        <fullName evidence="5">LuxR C-terminal-related transcriptional regulator</fullName>
    </submittedName>
</protein>
<comment type="caution">
    <text evidence="5">The sequence shown here is derived from an EMBL/GenBank/DDBJ whole genome shotgun (WGS) entry which is preliminary data.</text>
</comment>
<keyword evidence="1" id="KW-0805">Transcription regulation</keyword>
<proteinExistence type="predicted"/>
<gene>
    <name evidence="5" type="ORF">K8352_12155</name>
</gene>
<accession>A0AAE3JPX7</accession>
<organism evidence="5 6">
    <name type="scientific">Cerina litoralis</name>
    <dbReference type="NCBI Taxonomy" id="2874477"/>
    <lineage>
        <taxon>Bacteria</taxon>
        <taxon>Pseudomonadati</taxon>
        <taxon>Bacteroidota</taxon>
        <taxon>Flavobacteriia</taxon>
        <taxon>Flavobacteriales</taxon>
        <taxon>Flavobacteriaceae</taxon>
        <taxon>Cerina</taxon>
    </lineage>
</organism>
<dbReference type="InterPro" id="IPR036388">
    <property type="entry name" value="WH-like_DNA-bd_sf"/>
</dbReference>
<dbReference type="GO" id="GO:0006355">
    <property type="term" value="P:regulation of DNA-templated transcription"/>
    <property type="evidence" value="ECO:0007669"/>
    <property type="project" value="InterPro"/>
</dbReference>
<dbReference type="SUPFAM" id="SSF48452">
    <property type="entry name" value="TPR-like"/>
    <property type="match status" value="1"/>
</dbReference>
<reference evidence="5" key="1">
    <citation type="submission" date="2023-02" db="EMBL/GenBank/DDBJ databases">
        <title>Genome of Flavobacteriaceae gen. nov. sp. strain F89.</title>
        <authorList>
            <person name="Wang Y."/>
        </authorList>
    </citation>
    <scope>NUCLEOTIDE SEQUENCE</scope>
    <source>
        <strain evidence="5">F89</strain>
    </source>
</reference>
<dbReference type="SUPFAM" id="SSF46894">
    <property type="entry name" value="C-terminal effector domain of the bipartite response regulators"/>
    <property type="match status" value="1"/>
</dbReference>
<dbReference type="InterPro" id="IPR019734">
    <property type="entry name" value="TPR_rpt"/>
</dbReference>
<dbReference type="EMBL" id="JAIRBC010000016">
    <property type="protein sequence ID" value="MCG2461506.1"/>
    <property type="molecule type" value="Genomic_DNA"/>
</dbReference>
<dbReference type="GO" id="GO:0003677">
    <property type="term" value="F:DNA binding"/>
    <property type="evidence" value="ECO:0007669"/>
    <property type="project" value="UniProtKB-KW"/>
</dbReference>
<keyword evidence="3" id="KW-0804">Transcription</keyword>
<sequence>MQKIENWTRTYTQLYKADREHTLEPKELETYALAAYLIGRDAESFKILDRAHQGYLNRKKTEQAVRCAFWLGLMFINTGEMARGSGWIARGERLIKDGKGADCAEKGLLLLPAALGTLSAGHAAKARTLFEQAVTIGEQFGDVDLIALGRLGNGQALIQLGDVAKGIKLLDETMVAVETEEVFPIACGVIYCAVIETCRKVWDLGRAQEWTSALTRWCDAQPDIIPFRGQCLVRRAEIIQFHGEWHKALEEIGSACKLLTRPPGEPAAGEAFYCKAELFRLLGNFEGAEDCYREASKWGRNPQPGLALLRLAQGQVDAAETAIRNTLKETKDNRKRAELLPAAVRIMIAVKRNEEALDATKELDNIVAEFDAPYLYAMSSHCRGAVFLTEGSVQLALDHLQKALKIWNTLHLPYESAHTKELIGLVYSKMDDKDNSDLALAAAKWVYEQLKARPDLQRINRLLNQQRNHEAFGLTLRELQVLRRVASGKTNKSVAGDLFISERTVDRHVSNIFNKLGVSSRVEATTFALRNKILDNAL</sequence>
<dbReference type="Gene3D" id="1.25.40.10">
    <property type="entry name" value="Tetratricopeptide repeat domain"/>
    <property type="match status" value="1"/>
</dbReference>
<feature type="domain" description="HTH luxR-type" evidence="4">
    <location>
        <begin position="467"/>
        <end position="532"/>
    </location>
</feature>
<dbReference type="PRINTS" id="PR00038">
    <property type="entry name" value="HTHLUXR"/>
</dbReference>
<keyword evidence="2" id="KW-0238">DNA-binding</keyword>
<dbReference type="InterPro" id="IPR000792">
    <property type="entry name" value="Tscrpt_reg_LuxR_C"/>
</dbReference>
<evidence type="ECO:0000256" key="1">
    <source>
        <dbReference type="ARBA" id="ARBA00023015"/>
    </source>
</evidence>
<dbReference type="SMART" id="SM00421">
    <property type="entry name" value="HTH_LUXR"/>
    <property type="match status" value="1"/>
</dbReference>
<dbReference type="Pfam" id="PF00196">
    <property type="entry name" value="GerE"/>
    <property type="match status" value="1"/>
</dbReference>
<dbReference type="PROSITE" id="PS00622">
    <property type="entry name" value="HTH_LUXR_1"/>
    <property type="match status" value="1"/>
</dbReference>
<dbReference type="PANTHER" id="PTHR44688:SF16">
    <property type="entry name" value="DNA-BINDING TRANSCRIPTIONAL ACTIVATOR DEVR_DOSR"/>
    <property type="match status" value="1"/>
</dbReference>
<dbReference type="SMART" id="SM00028">
    <property type="entry name" value="TPR"/>
    <property type="match status" value="2"/>
</dbReference>
<dbReference type="CDD" id="cd06170">
    <property type="entry name" value="LuxR_C_like"/>
    <property type="match status" value="1"/>
</dbReference>
<dbReference type="InterPro" id="IPR016032">
    <property type="entry name" value="Sig_transdc_resp-reg_C-effctor"/>
</dbReference>
<evidence type="ECO:0000313" key="5">
    <source>
        <dbReference type="EMBL" id="MCG2461506.1"/>
    </source>
</evidence>
<name>A0AAE3JPX7_9FLAO</name>
<evidence type="ECO:0000313" key="6">
    <source>
        <dbReference type="Proteomes" id="UP001200642"/>
    </source>
</evidence>
<dbReference type="AlphaFoldDB" id="A0AAE3JPX7"/>